<reference evidence="11" key="2">
    <citation type="submission" date="2023-05" db="EMBL/GenBank/DDBJ databases">
        <authorList>
            <consortium name="Lawrence Berkeley National Laboratory"/>
            <person name="Steindorff A."/>
            <person name="Hensen N."/>
            <person name="Bonometti L."/>
            <person name="Westerberg I."/>
            <person name="Brannstrom I.O."/>
            <person name="Guillou S."/>
            <person name="Cros-Aarteil S."/>
            <person name="Calhoun S."/>
            <person name="Haridas S."/>
            <person name="Kuo A."/>
            <person name="Mondo S."/>
            <person name="Pangilinan J."/>
            <person name="Riley R."/>
            <person name="Labutti K."/>
            <person name="Andreopoulos B."/>
            <person name="Lipzen A."/>
            <person name="Chen C."/>
            <person name="Yanf M."/>
            <person name="Daum C."/>
            <person name="Ng V."/>
            <person name="Clum A."/>
            <person name="Ohm R."/>
            <person name="Martin F."/>
            <person name="Silar P."/>
            <person name="Natvig D."/>
            <person name="Lalanne C."/>
            <person name="Gautier V."/>
            <person name="Ament-Velasquez S.L."/>
            <person name="Kruys A."/>
            <person name="Hutchinson M.I."/>
            <person name="Powell A.J."/>
            <person name="Barry K."/>
            <person name="Miller A.N."/>
            <person name="Grigoriev I.V."/>
            <person name="Debuchy R."/>
            <person name="Gladieux P."/>
            <person name="Thoren M.H."/>
            <person name="Johannesson H."/>
        </authorList>
    </citation>
    <scope>NUCLEOTIDE SEQUENCE</scope>
    <source>
        <strain evidence="11">CBS 532.94</strain>
    </source>
</reference>
<evidence type="ECO:0000256" key="4">
    <source>
        <dbReference type="ARBA" id="ARBA00005985"/>
    </source>
</evidence>
<gene>
    <name evidence="11" type="ORF">C8A03DRAFT_17340</name>
</gene>
<feature type="transmembrane region" description="Helical" evidence="10">
    <location>
        <begin position="189"/>
        <end position="209"/>
    </location>
</feature>
<dbReference type="PANTHER" id="PTHR11048:SF28">
    <property type="entry name" value="4-HYDROXYBENZOATE POLYPRENYLTRANSFERASE, MITOCHONDRIAL"/>
    <property type="match status" value="1"/>
</dbReference>
<dbReference type="EMBL" id="MU860224">
    <property type="protein sequence ID" value="KAK4235974.1"/>
    <property type="molecule type" value="Genomic_DNA"/>
</dbReference>
<evidence type="ECO:0000256" key="1">
    <source>
        <dbReference type="ARBA" id="ARBA00001946"/>
    </source>
</evidence>
<feature type="transmembrane region" description="Helical" evidence="10">
    <location>
        <begin position="91"/>
        <end position="111"/>
    </location>
</feature>
<evidence type="ECO:0000313" key="12">
    <source>
        <dbReference type="Proteomes" id="UP001303760"/>
    </source>
</evidence>
<dbReference type="GO" id="GO:0008412">
    <property type="term" value="F:4-hydroxybenzoate polyprenyltransferase activity"/>
    <property type="evidence" value="ECO:0007669"/>
    <property type="project" value="TreeGrafter"/>
</dbReference>
<evidence type="ECO:0000256" key="6">
    <source>
        <dbReference type="ARBA" id="ARBA00022692"/>
    </source>
</evidence>
<feature type="region of interest" description="Disordered" evidence="9">
    <location>
        <begin position="1"/>
        <end position="38"/>
    </location>
</feature>
<dbReference type="Gene3D" id="1.20.120.1780">
    <property type="entry name" value="UbiA prenyltransferase"/>
    <property type="match status" value="1"/>
</dbReference>
<keyword evidence="7 10" id="KW-1133">Transmembrane helix</keyword>
<dbReference type="Gene3D" id="1.10.357.140">
    <property type="entry name" value="UbiA prenyltransferase"/>
    <property type="match status" value="1"/>
</dbReference>
<dbReference type="Proteomes" id="UP001303760">
    <property type="component" value="Unassembled WGS sequence"/>
</dbReference>
<protein>
    <recommendedName>
        <fullName evidence="13">Prenyltransferase</fullName>
    </recommendedName>
</protein>
<dbReference type="CDD" id="cd13959">
    <property type="entry name" value="PT_UbiA_COQ2"/>
    <property type="match status" value="1"/>
</dbReference>
<feature type="compositionally biased region" description="Polar residues" evidence="9">
    <location>
        <begin position="28"/>
        <end position="37"/>
    </location>
</feature>
<feature type="transmembrane region" description="Helical" evidence="10">
    <location>
        <begin position="58"/>
        <end position="79"/>
    </location>
</feature>
<accession>A0AAN7C5V1</accession>
<keyword evidence="6 10" id="KW-0812">Transmembrane</keyword>
<evidence type="ECO:0000256" key="3">
    <source>
        <dbReference type="ARBA" id="ARBA00004721"/>
    </source>
</evidence>
<comment type="pathway">
    <text evidence="3">Secondary metabolite biosynthesis; terpenoid biosynthesis.</text>
</comment>
<comment type="cofactor">
    <cofactor evidence="1">
        <name>Mg(2+)</name>
        <dbReference type="ChEBI" id="CHEBI:18420"/>
    </cofactor>
</comment>
<dbReference type="GO" id="GO:0005743">
    <property type="term" value="C:mitochondrial inner membrane"/>
    <property type="evidence" value="ECO:0007669"/>
    <property type="project" value="TreeGrafter"/>
</dbReference>
<dbReference type="InterPro" id="IPR000537">
    <property type="entry name" value="UbiA_prenyltransferase"/>
</dbReference>
<reference evidence="11" key="1">
    <citation type="journal article" date="2023" name="Mol. Phylogenet. Evol.">
        <title>Genome-scale phylogeny and comparative genomics of the fungal order Sordariales.</title>
        <authorList>
            <person name="Hensen N."/>
            <person name="Bonometti L."/>
            <person name="Westerberg I."/>
            <person name="Brannstrom I.O."/>
            <person name="Guillou S."/>
            <person name="Cros-Aarteil S."/>
            <person name="Calhoun S."/>
            <person name="Haridas S."/>
            <person name="Kuo A."/>
            <person name="Mondo S."/>
            <person name="Pangilinan J."/>
            <person name="Riley R."/>
            <person name="LaButti K."/>
            <person name="Andreopoulos B."/>
            <person name="Lipzen A."/>
            <person name="Chen C."/>
            <person name="Yan M."/>
            <person name="Daum C."/>
            <person name="Ng V."/>
            <person name="Clum A."/>
            <person name="Steindorff A."/>
            <person name="Ohm R.A."/>
            <person name="Martin F."/>
            <person name="Silar P."/>
            <person name="Natvig D.O."/>
            <person name="Lalanne C."/>
            <person name="Gautier V."/>
            <person name="Ament-Velasquez S.L."/>
            <person name="Kruys A."/>
            <person name="Hutchinson M.I."/>
            <person name="Powell A.J."/>
            <person name="Barry K."/>
            <person name="Miller A.N."/>
            <person name="Grigoriev I.V."/>
            <person name="Debuchy R."/>
            <person name="Gladieux P."/>
            <person name="Hiltunen Thoren M."/>
            <person name="Johannesson H."/>
        </authorList>
    </citation>
    <scope>NUCLEOTIDE SEQUENCE</scope>
    <source>
        <strain evidence="11">CBS 532.94</strain>
    </source>
</reference>
<dbReference type="PANTHER" id="PTHR11048">
    <property type="entry name" value="PRENYLTRANSFERASES"/>
    <property type="match status" value="1"/>
</dbReference>
<dbReference type="InterPro" id="IPR039653">
    <property type="entry name" value="Prenyltransferase"/>
</dbReference>
<dbReference type="Pfam" id="PF01040">
    <property type="entry name" value="UbiA"/>
    <property type="match status" value="1"/>
</dbReference>
<comment type="subcellular location">
    <subcellularLocation>
        <location evidence="2">Membrane</location>
        <topology evidence="2">Multi-pass membrane protein</topology>
    </subcellularLocation>
</comment>
<dbReference type="GO" id="GO:0006744">
    <property type="term" value="P:ubiquinone biosynthetic process"/>
    <property type="evidence" value="ECO:0007669"/>
    <property type="project" value="TreeGrafter"/>
</dbReference>
<evidence type="ECO:0000256" key="8">
    <source>
        <dbReference type="ARBA" id="ARBA00023136"/>
    </source>
</evidence>
<evidence type="ECO:0000256" key="10">
    <source>
        <dbReference type="SAM" id="Phobius"/>
    </source>
</evidence>
<evidence type="ECO:0008006" key="13">
    <source>
        <dbReference type="Google" id="ProtNLM"/>
    </source>
</evidence>
<keyword evidence="12" id="KW-1185">Reference proteome</keyword>
<evidence type="ECO:0000256" key="9">
    <source>
        <dbReference type="SAM" id="MobiDB-lite"/>
    </source>
</evidence>
<feature type="transmembrane region" description="Helical" evidence="10">
    <location>
        <begin position="165"/>
        <end position="183"/>
    </location>
</feature>
<feature type="transmembrane region" description="Helical" evidence="10">
    <location>
        <begin position="140"/>
        <end position="158"/>
    </location>
</feature>
<proteinExistence type="inferred from homology"/>
<evidence type="ECO:0000256" key="7">
    <source>
        <dbReference type="ARBA" id="ARBA00022989"/>
    </source>
</evidence>
<dbReference type="AlphaFoldDB" id="A0AAN7C5V1"/>
<feature type="transmembrane region" description="Helical" evidence="10">
    <location>
        <begin position="306"/>
        <end position="331"/>
    </location>
</feature>
<dbReference type="FunFam" id="1.20.120.1780:FF:000001">
    <property type="entry name" value="4-hydroxybenzoate octaprenyltransferase"/>
    <property type="match status" value="1"/>
</dbReference>
<keyword evidence="8 10" id="KW-0472">Membrane</keyword>
<comment type="caution">
    <text evidence="11">The sequence shown here is derived from an EMBL/GenBank/DDBJ whole genome shotgun (WGS) entry which is preliminary data.</text>
</comment>
<evidence type="ECO:0000256" key="2">
    <source>
        <dbReference type="ARBA" id="ARBA00004141"/>
    </source>
</evidence>
<name>A0AAN7C5V1_9PEZI</name>
<dbReference type="InterPro" id="IPR044878">
    <property type="entry name" value="UbiA_sf"/>
</dbReference>
<evidence type="ECO:0000313" key="11">
    <source>
        <dbReference type="EMBL" id="KAK4235974.1"/>
    </source>
</evidence>
<keyword evidence="5" id="KW-0808">Transferase</keyword>
<feature type="transmembrane region" description="Helical" evidence="10">
    <location>
        <begin position="363"/>
        <end position="385"/>
    </location>
</feature>
<comment type="similarity">
    <text evidence="4">Belongs to the UbiA prenyltransferase family.</text>
</comment>
<sequence length="390" mass="41849">MDNTGATTARPRQVSGSKSDRDTPAAPSVSTQYSSGRATGWVSHLPPSWVPYVQLARLSLPAALMLIYLPTLFGVLLAAVLDEVHHPSSPWYACLLLLVASFFFSNAAHAWDDLADAPIDILIPRTARRPIPRGAVSRPAALAFAFANALGAAATLRWGFPDPAVAFRYALPNILATVYYPFAKRHTNLPQLVLGFCLAWGVVMGAVAVGCEPFSLTPTTTTNDDENITTSPSFPTTTTLIPPTLPLGPLTIQTPFLSLFTACALWSIIYDTIYAAEDYDADCALGLGSMVVLCGGPRAPATKRMLYALLACLGGCLVACGLSAGMAWRYYAVAPVGATVSLGSMIRGVDLKDARSTWWWFRYGYWFVGGSVVGGLGVEGMVRWLGRYRE</sequence>
<organism evidence="11 12">
    <name type="scientific">Achaetomium macrosporum</name>
    <dbReference type="NCBI Taxonomy" id="79813"/>
    <lineage>
        <taxon>Eukaryota</taxon>
        <taxon>Fungi</taxon>
        <taxon>Dikarya</taxon>
        <taxon>Ascomycota</taxon>
        <taxon>Pezizomycotina</taxon>
        <taxon>Sordariomycetes</taxon>
        <taxon>Sordariomycetidae</taxon>
        <taxon>Sordariales</taxon>
        <taxon>Chaetomiaceae</taxon>
        <taxon>Achaetomium</taxon>
    </lineage>
</organism>
<evidence type="ECO:0000256" key="5">
    <source>
        <dbReference type="ARBA" id="ARBA00022679"/>
    </source>
</evidence>